<feature type="transmembrane region" description="Helical" evidence="3">
    <location>
        <begin position="12"/>
        <end position="34"/>
    </location>
</feature>
<protein>
    <submittedName>
        <fullName evidence="5">Ubiquitin-like domain-containing protein</fullName>
    </submittedName>
</protein>
<dbReference type="Proteomes" id="UP000831787">
    <property type="component" value="Chromosome"/>
</dbReference>
<keyword evidence="3" id="KW-1133">Transmembrane helix</keyword>
<dbReference type="Pfam" id="PF03990">
    <property type="entry name" value="DUF348"/>
    <property type="match status" value="3"/>
</dbReference>
<evidence type="ECO:0000256" key="2">
    <source>
        <dbReference type="SAM" id="MobiDB-lite"/>
    </source>
</evidence>
<dbReference type="PROSITE" id="PS51109">
    <property type="entry name" value="G5"/>
    <property type="match status" value="1"/>
</dbReference>
<sequence length="420" mass="45378">MKFMNKLKSGFGFKLGLAFVISVLSIAFIGTVTYEATKASVRVTQDGKTQLIRTHANTVEQLLTELDITVDPHDQLSHKLTAPITYGMAVNYQSSKAINLAIDHQKAQKVYTTASTVGGFLKEQEVEVADRDEISHEQAASVKDGMDIQVNHAREVAINDGGEKKKVWTTASTVADFLDSQDIKLNKLDELKPGKNAALADHPDVTITRIEKVTDIVEDDQPYTVVTKKDHSIPKGEERVLSSGEKGKVTKKYEVIIKNGKETSRKLIDKKINKKSEKRVVAIGTKESAPKNTNRTVATASTNQSSSSSNKITQTASRGNTSSSKTLYMHATKYTANCSGCSGITATGINLKANPGMKVVAVDPSVIPLGSRVWVEGYGYAVAGDTGGAIQGNRIDLFVSSRGEALSYGSRNVKVKILGK</sequence>
<feature type="compositionally biased region" description="Low complexity" evidence="2">
    <location>
        <begin position="298"/>
        <end position="317"/>
    </location>
</feature>
<name>A0ABY4EM04_9BACI</name>
<dbReference type="SUPFAM" id="SSF50685">
    <property type="entry name" value="Barwin-like endoglucanases"/>
    <property type="match status" value="1"/>
</dbReference>
<feature type="domain" description="G5" evidence="4">
    <location>
        <begin position="207"/>
        <end position="287"/>
    </location>
</feature>
<feature type="region of interest" description="Disordered" evidence="2">
    <location>
        <begin position="286"/>
        <end position="322"/>
    </location>
</feature>
<keyword evidence="1" id="KW-0732">Signal</keyword>
<dbReference type="PANTHER" id="PTHR39160">
    <property type="entry name" value="CELL WALL-BINDING PROTEIN YOCH"/>
    <property type="match status" value="1"/>
</dbReference>
<dbReference type="EMBL" id="CP095073">
    <property type="protein sequence ID" value="UOQ44684.1"/>
    <property type="molecule type" value="Genomic_DNA"/>
</dbReference>
<dbReference type="InterPro" id="IPR011098">
    <property type="entry name" value="G5_dom"/>
</dbReference>
<keyword evidence="3" id="KW-0472">Membrane</keyword>
<keyword evidence="3" id="KW-0812">Transmembrane</keyword>
<dbReference type="InterPro" id="IPR007137">
    <property type="entry name" value="DUF348"/>
</dbReference>
<proteinExistence type="predicted"/>
<dbReference type="Pfam" id="PF07501">
    <property type="entry name" value="G5"/>
    <property type="match status" value="1"/>
</dbReference>
<evidence type="ECO:0000313" key="5">
    <source>
        <dbReference type="EMBL" id="UOQ44684.1"/>
    </source>
</evidence>
<dbReference type="PANTHER" id="PTHR39160:SF4">
    <property type="entry name" value="RESUSCITATION-PROMOTING FACTOR RPFB"/>
    <property type="match status" value="1"/>
</dbReference>
<dbReference type="InterPro" id="IPR051933">
    <property type="entry name" value="Resuscitation_pf_RpfB"/>
</dbReference>
<reference evidence="5 6" key="1">
    <citation type="submission" date="2022-04" db="EMBL/GenBank/DDBJ databases">
        <title>Halobacillus sp. isolated from saltern.</title>
        <authorList>
            <person name="Won M."/>
            <person name="Lee C.-M."/>
            <person name="Woen H.-Y."/>
            <person name="Kwon S.-W."/>
        </authorList>
    </citation>
    <scope>NUCLEOTIDE SEQUENCE [LARGE SCALE GENOMIC DNA]</scope>
    <source>
        <strain evidence="5 6">SSBR10-3</strain>
    </source>
</reference>
<dbReference type="Gene3D" id="2.20.230.10">
    <property type="entry name" value="Resuscitation-promoting factor rpfb"/>
    <property type="match status" value="1"/>
</dbReference>
<dbReference type="InterPro" id="IPR036908">
    <property type="entry name" value="RlpA-like_sf"/>
</dbReference>
<dbReference type="InterPro" id="IPR010611">
    <property type="entry name" value="3D_dom"/>
</dbReference>
<dbReference type="SMART" id="SM01208">
    <property type="entry name" value="G5"/>
    <property type="match status" value="1"/>
</dbReference>
<dbReference type="CDD" id="cd22786">
    <property type="entry name" value="DPBB_YuiC-like"/>
    <property type="match status" value="1"/>
</dbReference>
<dbReference type="Gene3D" id="2.40.40.10">
    <property type="entry name" value="RlpA-like domain"/>
    <property type="match status" value="1"/>
</dbReference>
<evidence type="ECO:0000256" key="3">
    <source>
        <dbReference type="SAM" id="Phobius"/>
    </source>
</evidence>
<organism evidence="5 6">
    <name type="scientific">Halobacillus salinarum</name>
    <dbReference type="NCBI Taxonomy" id="2932257"/>
    <lineage>
        <taxon>Bacteria</taxon>
        <taxon>Bacillati</taxon>
        <taxon>Bacillota</taxon>
        <taxon>Bacilli</taxon>
        <taxon>Bacillales</taxon>
        <taxon>Bacillaceae</taxon>
        <taxon>Halobacillus</taxon>
    </lineage>
</organism>
<evidence type="ECO:0000256" key="1">
    <source>
        <dbReference type="ARBA" id="ARBA00022729"/>
    </source>
</evidence>
<keyword evidence="6" id="KW-1185">Reference proteome</keyword>
<evidence type="ECO:0000313" key="6">
    <source>
        <dbReference type="Proteomes" id="UP000831787"/>
    </source>
</evidence>
<evidence type="ECO:0000259" key="4">
    <source>
        <dbReference type="PROSITE" id="PS51109"/>
    </source>
</evidence>
<accession>A0ABY4EM04</accession>
<gene>
    <name evidence="5" type="ORF">MUN89_01575</name>
</gene>
<dbReference type="RefSeq" id="WP_244710838.1">
    <property type="nucleotide sequence ID" value="NZ_CP095073.1"/>
</dbReference>
<dbReference type="Pfam" id="PF06725">
    <property type="entry name" value="3D"/>
    <property type="match status" value="1"/>
</dbReference>